<dbReference type="EMBL" id="LFJJ01000255">
    <property type="protein sequence ID" value="KND57345.1"/>
    <property type="molecule type" value="Genomic_DNA"/>
</dbReference>
<proteinExistence type="predicted"/>
<evidence type="ECO:0000313" key="1">
    <source>
        <dbReference type="EMBL" id="KND57345.1"/>
    </source>
</evidence>
<name>A0A0L0M4Y8_9BURK</name>
<dbReference type="Proteomes" id="UP000036959">
    <property type="component" value="Unassembled WGS sequence"/>
</dbReference>
<organism evidence="1 2">
    <name type="scientific">Candidatus Burkholderia verschuerenii</name>
    <dbReference type="NCBI Taxonomy" id="242163"/>
    <lineage>
        <taxon>Bacteria</taxon>
        <taxon>Pseudomonadati</taxon>
        <taxon>Pseudomonadota</taxon>
        <taxon>Betaproteobacteria</taxon>
        <taxon>Burkholderiales</taxon>
        <taxon>Burkholderiaceae</taxon>
        <taxon>Burkholderia</taxon>
    </lineage>
</organism>
<sequence length="155" mass="17124">MSENIDVQTRLKERRPDRPWQLLMIGKGISQITPQDVDALTRIFDLFPHVGGLDVTTSAGPVWVSRDFSSDYTHQVDQLLAEIFQRNSAVTGIAFPAASGQPRHIATPDNPHWLAQGQALEALSKACQRGEITADEMANRVKDLTRQSAHDATHG</sequence>
<dbReference type="AlphaFoldDB" id="A0A0L0M4Y8"/>
<dbReference type="OrthoDB" id="7266168at2"/>
<reference evidence="2" key="1">
    <citation type="submission" date="2015-06" db="EMBL/GenBank/DDBJ databases">
        <title>Comparative genomics of Burkholderia leaf nodule symbionts.</title>
        <authorList>
            <person name="Carlier A."/>
            <person name="Eberl L."/>
            <person name="Pinto-Carbo M."/>
        </authorList>
    </citation>
    <scope>NUCLEOTIDE SEQUENCE [LARGE SCALE GENOMIC DNA]</scope>
    <source>
        <strain evidence="2">UZHbot4</strain>
    </source>
</reference>
<dbReference type="PATRIC" id="fig|242163.4.peg.3604"/>
<keyword evidence="2" id="KW-1185">Reference proteome</keyword>
<protein>
    <submittedName>
        <fullName evidence="1">Uncharacterized protein</fullName>
    </submittedName>
</protein>
<comment type="caution">
    <text evidence="1">The sequence shown here is derived from an EMBL/GenBank/DDBJ whole genome shotgun (WGS) entry which is preliminary data.</text>
</comment>
<evidence type="ECO:0000313" key="2">
    <source>
        <dbReference type="Proteomes" id="UP000036959"/>
    </source>
</evidence>
<gene>
    <name evidence="1" type="ORF">BVER_02742c</name>
</gene>
<dbReference type="RefSeq" id="WP_050455829.1">
    <property type="nucleotide sequence ID" value="NZ_LFJJ01000255.1"/>
</dbReference>
<accession>A0A0L0M4Y8</accession>